<organism evidence="1 2">
    <name type="scientific">Glaciimonas immobilis</name>
    <dbReference type="NCBI Taxonomy" id="728004"/>
    <lineage>
        <taxon>Bacteria</taxon>
        <taxon>Pseudomonadati</taxon>
        <taxon>Pseudomonadota</taxon>
        <taxon>Betaproteobacteria</taxon>
        <taxon>Burkholderiales</taxon>
        <taxon>Oxalobacteraceae</taxon>
        <taxon>Glaciimonas</taxon>
    </lineage>
</organism>
<dbReference type="InterPro" id="IPR042230">
    <property type="entry name" value="CusF_sf"/>
</dbReference>
<dbReference type="AlphaFoldDB" id="A0A840RSI8"/>
<evidence type="ECO:0000313" key="1">
    <source>
        <dbReference type="EMBL" id="MBB5199439.1"/>
    </source>
</evidence>
<sequence length="122" mass="13235">MSHLYILSNFIVITFTLLVGVPLTSMAANTLGGSARNVELSQPNDNYALPLVYGQIITVNPLVNTITIKHDQIPNFGMPAMTMSFNVSDQEMLKEFNAGDAVNFSIGKRNGALTIVSLEMNS</sequence>
<keyword evidence="2" id="KW-1185">Reference proteome</keyword>
<dbReference type="EMBL" id="JACHHQ010000002">
    <property type="protein sequence ID" value="MBB5199439.1"/>
    <property type="molecule type" value="Genomic_DNA"/>
</dbReference>
<evidence type="ECO:0000313" key="2">
    <source>
        <dbReference type="Proteomes" id="UP000571084"/>
    </source>
</evidence>
<dbReference type="RefSeq" id="WP_168054959.1">
    <property type="nucleotide sequence ID" value="NZ_JAAOZT010000006.1"/>
</dbReference>
<dbReference type="Proteomes" id="UP000571084">
    <property type="component" value="Unassembled WGS sequence"/>
</dbReference>
<proteinExistence type="predicted"/>
<accession>A0A840RSI8</accession>
<name>A0A840RSI8_9BURK</name>
<gene>
    <name evidence="1" type="ORF">HNR39_001266</name>
</gene>
<dbReference type="Pfam" id="PF11604">
    <property type="entry name" value="CusF_Ec"/>
    <property type="match status" value="1"/>
</dbReference>
<reference evidence="1 2" key="1">
    <citation type="submission" date="2020-08" db="EMBL/GenBank/DDBJ databases">
        <title>Genomic Encyclopedia of Type Strains, Phase IV (KMG-IV): sequencing the most valuable type-strain genomes for metagenomic binning, comparative biology and taxonomic classification.</title>
        <authorList>
            <person name="Goeker M."/>
        </authorList>
    </citation>
    <scope>NUCLEOTIDE SEQUENCE [LARGE SCALE GENOMIC DNA]</scope>
    <source>
        <strain evidence="1 2">DSM 23240</strain>
    </source>
</reference>
<dbReference type="Gene3D" id="2.40.50.320">
    <property type="entry name" value="Copper binding periplasmic protein CusF"/>
    <property type="match status" value="1"/>
</dbReference>
<comment type="caution">
    <text evidence="1">The sequence shown here is derived from an EMBL/GenBank/DDBJ whole genome shotgun (WGS) entry which is preliminary data.</text>
</comment>
<dbReference type="InterPro" id="IPR021647">
    <property type="entry name" value="CusF_Ec"/>
</dbReference>
<protein>
    <submittedName>
        <fullName evidence="1">Cu/Ag efflux protein CusF</fullName>
    </submittedName>
</protein>